<sequence length="944" mass="107572">MSLPCAMSQETRDSLMESLLDCAVLSAGFEHRDKLPKEERLHRRSSQDPPSSPDHSSSPIISIQRLDSRGGLANTYEFSPQTNQSLSYQDVEVCLHATQLLCNLVILSPSRFVVSFNNLKHLTTALLQLLIYAPSSRIRKATNSYFSSLLFVLIQCCQPCNESEHSRFCHSEPHIHTAIKILCQALFKARLPLWSLRTSSLRASNLPLVLNCLQFFQLKGILAGSLPPAWLNNHMKTHHFTILQDEIKWLKSFRFSESESIARHSLDENLFIGHLSLISGLLAQMTNSIGVSLHCSAHTRLRRSSLFATHSHKKQQKISHQARSLIDEKSLDAHCTASVELLRLIFSLKVEQEYTSNLEPFITPLYSASCVVLCRPLALYLLTELLFPASRLMLSPRKTALSSQLLDLSNNLDPVSSLPEDEDDEEDVFNQDQLWLESLDHSKFLELHNKGRKIVKNCFAFLILVSHLDARLYERVVRFLILVHHQNEERAVYAVNESSEVAHGPLTLVDSKVKESTRMRKHLHQQQFKPNDAGFVGLRNGGATCYMNSILQCLFMQPGVPEALLSITDSLEAASKHSQDFDPEKTLLYQTQQLFAHLMKSTLKYYDPQNFWAVLRFWGAKESINPREQQDAFDFFETFTDQLDEELKKMCKEPYFRQVYQGTFSDSIDCEDCNHSYEHEQEFTALSVDVKSRDLIEALHQFVRSELLDADNAYFCVKCQQKRAATKRLRIKTLPAVLCLQLKRFEYNWTASTSLKNNDYFVFPRHLDMSPYLSSGRGAQSGTSASFQSSQMAETLVDLNRSDKMSTLTNIDQIDTAHVQLSANFTNPSKRQFHLQDTDEKNEFFKPFAKTSEPVKFTSGTSTTSSEDEAVGPVKRPRQSSEESNSNKPCFHIQQPVNCVSKDEKMCKQIDTHYHLVAVVVHSGQANAGHYYAYIRDRGRCIQK</sequence>
<dbReference type="EC" id="3.4.19.12" evidence="1"/>
<keyword evidence="1" id="KW-0833">Ubl conjugation pathway</keyword>
<keyword evidence="5" id="KW-1185">Reference proteome</keyword>
<evidence type="ECO:0000256" key="1">
    <source>
        <dbReference type="RuleBase" id="RU366025"/>
    </source>
</evidence>
<feature type="compositionally biased region" description="Low complexity" evidence="2">
    <location>
        <begin position="47"/>
        <end position="60"/>
    </location>
</feature>
<gene>
    <name evidence="4" type="primary">USP24_2</name>
    <name evidence="4" type="ORF">Ciccas_001827</name>
</gene>
<evidence type="ECO:0000256" key="2">
    <source>
        <dbReference type="SAM" id="MobiDB-lite"/>
    </source>
</evidence>
<evidence type="ECO:0000313" key="5">
    <source>
        <dbReference type="Proteomes" id="UP001626550"/>
    </source>
</evidence>
<dbReference type="Gene3D" id="3.90.70.10">
    <property type="entry name" value="Cysteine proteinases"/>
    <property type="match status" value="1"/>
</dbReference>
<keyword evidence="1 4" id="KW-0378">Hydrolase</keyword>
<name>A0ABD2QIY7_9PLAT</name>
<evidence type="ECO:0000259" key="3">
    <source>
        <dbReference type="PROSITE" id="PS50235"/>
    </source>
</evidence>
<dbReference type="InterPro" id="IPR018200">
    <property type="entry name" value="USP_CS"/>
</dbReference>
<keyword evidence="1" id="KW-0788">Thiol protease</keyword>
<dbReference type="InterPro" id="IPR028889">
    <property type="entry name" value="USP"/>
</dbReference>
<comment type="similarity">
    <text evidence="1">Belongs to the peptidase C19 family.</text>
</comment>
<comment type="caution">
    <text evidence="4">The sequence shown here is derived from an EMBL/GenBank/DDBJ whole genome shotgun (WGS) entry which is preliminary data.</text>
</comment>
<dbReference type="PANTHER" id="PTHR24006:SF943">
    <property type="entry name" value="UBIQUITIN CARBOXYL-TERMINAL HYDROLASE PUF"/>
    <property type="match status" value="1"/>
</dbReference>
<dbReference type="PROSITE" id="PS00973">
    <property type="entry name" value="USP_2"/>
    <property type="match status" value="1"/>
</dbReference>
<dbReference type="GO" id="GO:0004843">
    <property type="term" value="F:cysteine-type deubiquitinase activity"/>
    <property type="evidence" value="ECO:0007669"/>
    <property type="project" value="UniProtKB-UniRule"/>
</dbReference>
<dbReference type="EMBL" id="JBJKFK010000130">
    <property type="protein sequence ID" value="KAL3319510.1"/>
    <property type="molecule type" value="Genomic_DNA"/>
</dbReference>
<keyword evidence="1" id="KW-0645">Protease</keyword>
<dbReference type="PROSITE" id="PS00972">
    <property type="entry name" value="USP_1"/>
    <property type="match status" value="1"/>
</dbReference>
<organism evidence="4 5">
    <name type="scientific">Cichlidogyrus casuarinus</name>
    <dbReference type="NCBI Taxonomy" id="1844966"/>
    <lineage>
        <taxon>Eukaryota</taxon>
        <taxon>Metazoa</taxon>
        <taxon>Spiralia</taxon>
        <taxon>Lophotrochozoa</taxon>
        <taxon>Platyhelminthes</taxon>
        <taxon>Monogenea</taxon>
        <taxon>Monopisthocotylea</taxon>
        <taxon>Dactylogyridea</taxon>
        <taxon>Ancyrocephalidae</taxon>
        <taxon>Cichlidogyrus</taxon>
    </lineage>
</organism>
<reference evidence="4 5" key="1">
    <citation type="submission" date="2024-11" db="EMBL/GenBank/DDBJ databases">
        <title>Adaptive evolution of stress response genes in parasites aligns with host niche diversity.</title>
        <authorList>
            <person name="Hahn C."/>
            <person name="Resl P."/>
        </authorList>
    </citation>
    <scope>NUCLEOTIDE SEQUENCE [LARGE SCALE GENOMIC DNA]</scope>
    <source>
        <strain evidence="4">EGGRZ-B1_66</strain>
        <tissue evidence="4">Body</tissue>
    </source>
</reference>
<dbReference type="InterPro" id="IPR050164">
    <property type="entry name" value="Peptidase_C19"/>
</dbReference>
<protein>
    <recommendedName>
        <fullName evidence="1">Ubiquitin carboxyl-terminal hydrolase</fullName>
        <ecNumber evidence="1">3.4.19.12</ecNumber>
    </recommendedName>
</protein>
<feature type="region of interest" description="Disordered" evidence="2">
    <location>
        <begin position="35"/>
        <end position="60"/>
    </location>
</feature>
<feature type="domain" description="USP" evidence="3">
    <location>
        <begin position="536"/>
        <end position="944"/>
    </location>
</feature>
<dbReference type="InterPro" id="IPR001394">
    <property type="entry name" value="Peptidase_C19_UCH"/>
</dbReference>
<comment type="catalytic activity">
    <reaction evidence="1">
        <text>Thiol-dependent hydrolysis of ester, thioester, amide, peptide and isopeptide bonds formed by the C-terminal Gly of ubiquitin (a 76-residue protein attached to proteins as an intracellular targeting signal).</text>
        <dbReference type="EC" id="3.4.19.12"/>
    </reaction>
</comment>
<dbReference type="SUPFAM" id="SSF54001">
    <property type="entry name" value="Cysteine proteinases"/>
    <property type="match status" value="1"/>
</dbReference>
<dbReference type="Pfam" id="PF00443">
    <property type="entry name" value="UCH"/>
    <property type="match status" value="1"/>
</dbReference>
<accession>A0ABD2QIY7</accession>
<dbReference type="Proteomes" id="UP001626550">
    <property type="component" value="Unassembled WGS sequence"/>
</dbReference>
<dbReference type="InterPro" id="IPR038765">
    <property type="entry name" value="Papain-like_cys_pep_sf"/>
</dbReference>
<dbReference type="PANTHER" id="PTHR24006">
    <property type="entry name" value="UBIQUITIN CARBOXYL-TERMINAL HYDROLASE"/>
    <property type="match status" value="1"/>
</dbReference>
<evidence type="ECO:0000313" key="4">
    <source>
        <dbReference type="EMBL" id="KAL3319510.1"/>
    </source>
</evidence>
<feature type="region of interest" description="Disordered" evidence="2">
    <location>
        <begin position="856"/>
        <end position="889"/>
    </location>
</feature>
<dbReference type="FunFam" id="3.90.70.10:FF:000022">
    <property type="entry name" value="Ubiquitin carboxyl-terminal hydrolase 24"/>
    <property type="match status" value="1"/>
</dbReference>
<dbReference type="PROSITE" id="PS50235">
    <property type="entry name" value="USP_3"/>
    <property type="match status" value="1"/>
</dbReference>
<dbReference type="GO" id="GO:0006508">
    <property type="term" value="P:proteolysis"/>
    <property type="evidence" value="ECO:0007669"/>
    <property type="project" value="UniProtKB-KW"/>
</dbReference>
<dbReference type="AlphaFoldDB" id="A0ABD2QIY7"/>
<proteinExistence type="inferred from homology"/>